<dbReference type="Gene3D" id="2.40.40.10">
    <property type="entry name" value="RlpA-like domain"/>
    <property type="match status" value="1"/>
</dbReference>
<dbReference type="AlphaFoldDB" id="A0A369LJC1"/>
<comment type="caution">
    <text evidence="1">The sequence shown here is derived from an EMBL/GenBank/DDBJ whole genome shotgun (WGS) entry which is preliminary data.</text>
</comment>
<dbReference type="InterPro" id="IPR036908">
    <property type="entry name" value="RlpA-like_sf"/>
</dbReference>
<reference evidence="1 2" key="1">
    <citation type="journal article" date="2018" name="Elife">
        <title>Discovery and characterization of a prevalent human gut bacterial enzyme sufficient for the inactivation of a family of plant toxins.</title>
        <authorList>
            <person name="Koppel N."/>
            <person name="Bisanz J.E."/>
            <person name="Pandelia M.E."/>
            <person name="Turnbaugh P.J."/>
            <person name="Balskus E.P."/>
        </authorList>
    </citation>
    <scope>NUCLEOTIDE SEQUENCE [LARGE SCALE GENOMIC DNA]</scope>
    <source>
        <strain evidence="1 2">OB21 GAM31</strain>
    </source>
</reference>
<name>A0A369LJC1_9ACTN</name>
<evidence type="ECO:0008006" key="3">
    <source>
        <dbReference type="Google" id="ProtNLM"/>
    </source>
</evidence>
<proteinExistence type="predicted"/>
<organism evidence="1 2">
    <name type="scientific">Slackia isoflavoniconvertens</name>
    <dbReference type="NCBI Taxonomy" id="572010"/>
    <lineage>
        <taxon>Bacteria</taxon>
        <taxon>Bacillati</taxon>
        <taxon>Actinomycetota</taxon>
        <taxon>Coriobacteriia</taxon>
        <taxon>Eggerthellales</taxon>
        <taxon>Eggerthellaceae</taxon>
        <taxon>Slackia</taxon>
    </lineage>
</organism>
<gene>
    <name evidence="1" type="ORF">C1881_04160</name>
</gene>
<evidence type="ECO:0000313" key="2">
    <source>
        <dbReference type="Proteomes" id="UP000253975"/>
    </source>
</evidence>
<dbReference type="Proteomes" id="UP000253975">
    <property type="component" value="Unassembled WGS sequence"/>
</dbReference>
<protein>
    <recommendedName>
        <fullName evidence="3">RlpA-like protein double-psi beta-barrel domain-containing protein</fullName>
    </recommendedName>
</protein>
<dbReference type="EMBL" id="PPTO01000005">
    <property type="protein sequence ID" value="RDB59420.1"/>
    <property type="molecule type" value="Genomic_DNA"/>
</dbReference>
<sequence>MAEKRGNRHAFAAVFIAVAVVALVAAGFTVITLEPAVASHDVDNSTLGIGEARNTVSDDEAFASSEVDSNAQERISDSNSLTKTASRTITVKDPDPVIALAAYDALNSSTAEAALALGTTNPLPTAPRILPDESDGWSYGMASAYSRSDNDDGSGNFCTDATASGRLLSENELTVAVPQSQSNLLGHAVAIRYGETIIVATVTDTGGFEKYGRALDLAPGCWKALGASQIGDWGVKPVYYKFL</sequence>
<evidence type="ECO:0000313" key="1">
    <source>
        <dbReference type="EMBL" id="RDB59420.1"/>
    </source>
</evidence>
<accession>A0A369LJC1</accession>